<feature type="binding site" description="proximal binding residue" evidence="4">
    <location>
        <position position="380"/>
    </location>
    <ligand>
        <name>heme b</name>
        <dbReference type="ChEBI" id="CHEBI:60344"/>
    </ligand>
    <ligandPart>
        <name>Fe</name>
        <dbReference type="ChEBI" id="CHEBI:18248"/>
    </ligandPart>
</feature>
<dbReference type="EMBL" id="BN001306">
    <property type="protein sequence ID" value="CBF82534.1"/>
    <property type="molecule type" value="Genomic_DNA"/>
</dbReference>
<dbReference type="Gene3D" id="1.20.58.480">
    <property type="match status" value="1"/>
</dbReference>
<dbReference type="STRING" id="227321.Q5ARH2"/>
<dbReference type="InterPro" id="IPR037217">
    <property type="entry name" value="Trp/Indoleamine_2_3_dOase-like"/>
</dbReference>
<dbReference type="OrthoDB" id="10262710at2759"/>
<dbReference type="Proteomes" id="UP000000560">
    <property type="component" value="Chromosome VI"/>
</dbReference>
<proteinExistence type="inferred from homology"/>
<keyword evidence="5" id="KW-0223">Dioxygenase</keyword>
<dbReference type="PANTHER" id="PTHR28657">
    <property type="entry name" value="INDOLEAMINE 2,3-DIOXYGENASE"/>
    <property type="match status" value="1"/>
</dbReference>
<dbReference type="GO" id="GO:0019441">
    <property type="term" value="P:L-tryptophan catabolic process to kynurenine"/>
    <property type="evidence" value="ECO:0007669"/>
    <property type="project" value="UniProtKB-UniRule"/>
</dbReference>
<dbReference type="GeneID" id="2868065"/>
<gene>
    <name evidence="6" type="ORF">ANIA_09108</name>
</gene>
<accession>C8VK95</accession>
<sequence length="472" mass="53541">MSPATVISSSPTTLESFPHIHDDPSTIPHSLDPFTITTSTGFLPYLTSPTTLPDAFKPLMSLLDRLPVVKHDGSPGLLATYELGPAVEQELPDLTDEVDKLVTADGKLDLYTIMAVFRDYSFLASSYLLEPCWKNWRTNPENGYGLGRDVLPKAVARPLYRCGQILDIPPFMSYAASYALFNYTLDDPSKGLVYSNLRLVRAFERGLDPRSSEAGFILTHIDMVKDTPGLISAFLFVMDEYGAHRWRSDMWANSKPSDYLSFRVFIFGITSQSMFPNGVIYDGVEDNKPLYFRGESGANDSIIQIPLLDHLLQIPMPQTPLTEILHEFRSYRPLPHRTFLAHIRNKAEELDVRDFAVEDTETAILFLRTLNHVRSFRWRHWLFAREYIIRRTPHPTATGGSPIVTWLPNQLSAVMDLMISIYESVLAPLKAQGTQGYNGSCQKLVEPMMELVRDQKEKLTKEVEKWCKERGV</sequence>
<dbReference type="HOGENOM" id="CLU_033932_0_0_1"/>
<dbReference type="Pfam" id="PF01231">
    <property type="entry name" value="IDO"/>
    <property type="match status" value="2"/>
</dbReference>
<dbReference type="GO" id="GO:0033754">
    <property type="term" value="F:indoleamine 2,3-dioxygenase activity"/>
    <property type="evidence" value="ECO:0007669"/>
    <property type="project" value="UniProtKB-EC"/>
</dbReference>
<dbReference type="GO" id="GO:0020037">
    <property type="term" value="F:heme binding"/>
    <property type="evidence" value="ECO:0007669"/>
    <property type="project" value="UniProtKB-UniRule"/>
</dbReference>
<comment type="catalytic activity">
    <reaction evidence="5">
        <text>L-tryptophan + O2 = N-formyl-L-kynurenine</text>
        <dbReference type="Rhea" id="RHEA:24536"/>
        <dbReference type="ChEBI" id="CHEBI:15379"/>
        <dbReference type="ChEBI" id="CHEBI:57912"/>
        <dbReference type="ChEBI" id="CHEBI:58629"/>
    </reaction>
</comment>
<name>Q5ARH2_EMENI</name>
<keyword evidence="5" id="KW-0560">Oxidoreductase</keyword>
<keyword evidence="2 4" id="KW-0479">Metal-binding</keyword>
<evidence type="ECO:0000256" key="1">
    <source>
        <dbReference type="ARBA" id="ARBA00007119"/>
    </source>
</evidence>
<organism evidence="6 7">
    <name type="scientific">Emericella nidulans (strain FGSC A4 / ATCC 38163 / CBS 112.46 / NRRL 194 / M139)</name>
    <name type="common">Aspergillus nidulans</name>
    <dbReference type="NCBI Taxonomy" id="227321"/>
    <lineage>
        <taxon>Eukaryota</taxon>
        <taxon>Fungi</taxon>
        <taxon>Dikarya</taxon>
        <taxon>Ascomycota</taxon>
        <taxon>Pezizomycotina</taxon>
        <taxon>Eurotiomycetes</taxon>
        <taxon>Eurotiomycetidae</taxon>
        <taxon>Eurotiales</taxon>
        <taxon>Aspergillaceae</taxon>
        <taxon>Aspergillus</taxon>
        <taxon>Aspergillus subgen. Nidulantes</taxon>
    </lineage>
</organism>
<dbReference type="RefSeq" id="XP_682377.1">
    <property type="nucleotide sequence ID" value="XM_677285.1"/>
</dbReference>
<comment type="function">
    <text evidence="5">Produces N-formyl-kynurenine through the oxidation of tryptophan.</text>
</comment>
<dbReference type="PANTHER" id="PTHR28657:SF3">
    <property type="entry name" value="INDOLEAMINE 2,3-DIOXYGENASE"/>
    <property type="match status" value="1"/>
</dbReference>
<dbReference type="GO" id="GO:0046872">
    <property type="term" value="F:metal ion binding"/>
    <property type="evidence" value="ECO:0007669"/>
    <property type="project" value="UniProtKB-UniRule"/>
</dbReference>
<dbReference type="InterPro" id="IPR000898">
    <property type="entry name" value="Indolamine_dOase"/>
</dbReference>
<evidence type="ECO:0000313" key="6">
    <source>
        <dbReference type="EMBL" id="CBF82534.1"/>
    </source>
</evidence>
<comment type="similarity">
    <text evidence="1 5">Belongs to the indoleamine 2,3-dioxygenase family.</text>
</comment>
<dbReference type="OMA" id="TYELGPA"/>
<keyword evidence="7" id="KW-1185">Reference proteome</keyword>
<keyword evidence="4 5" id="KW-0349">Heme</keyword>
<dbReference type="KEGG" id="ani:ANIA_09108"/>
<evidence type="ECO:0000256" key="5">
    <source>
        <dbReference type="RuleBase" id="RU369119"/>
    </source>
</evidence>
<accession>Q5ARH2</accession>
<dbReference type="InParanoid" id="Q5ARH2"/>
<evidence type="ECO:0000256" key="4">
    <source>
        <dbReference type="PIRSR" id="PIRSR600898-1"/>
    </source>
</evidence>
<dbReference type="AlphaFoldDB" id="Q5ARH2"/>
<reference evidence="7" key="2">
    <citation type="journal article" date="2009" name="Fungal Genet. Biol.">
        <title>The 2008 update of the Aspergillus nidulans genome annotation: a community effort.</title>
        <authorList>
            <person name="Wortman J.R."/>
            <person name="Gilsenan J.M."/>
            <person name="Joardar V."/>
            <person name="Deegan J."/>
            <person name="Clutterbuck J."/>
            <person name="Andersen M.R."/>
            <person name="Archer D."/>
            <person name="Bencina M."/>
            <person name="Braus G."/>
            <person name="Coutinho P."/>
            <person name="von Dohren H."/>
            <person name="Doonan J."/>
            <person name="Driessen A.J."/>
            <person name="Durek P."/>
            <person name="Espeso E."/>
            <person name="Fekete E."/>
            <person name="Flipphi M."/>
            <person name="Estrada C.G."/>
            <person name="Geysens S."/>
            <person name="Goldman G."/>
            <person name="de Groot P.W."/>
            <person name="Hansen K."/>
            <person name="Harris S.D."/>
            <person name="Heinekamp T."/>
            <person name="Helmstaedt K."/>
            <person name="Henrissat B."/>
            <person name="Hofmann G."/>
            <person name="Homan T."/>
            <person name="Horio T."/>
            <person name="Horiuchi H."/>
            <person name="James S."/>
            <person name="Jones M."/>
            <person name="Karaffa L."/>
            <person name="Karanyi Z."/>
            <person name="Kato M."/>
            <person name="Keller N."/>
            <person name="Kelly D.E."/>
            <person name="Kiel J.A."/>
            <person name="Kim J.M."/>
            <person name="van der Klei I.J."/>
            <person name="Klis F.M."/>
            <person name="Kovalchuk A."/>
            <person name="Krasevec N."/>
            <person name="Kubicek C.P."/>
            <person name="Liu B."/>
            <person name="Maccabe A."/>
            <person name="Meyer V."/>
            <person name="Mirabito P."/>
            <person name="Miskei M."/>
            <person name="Mos M."/>
            <person name="Mullins J."/>
            <person name="Nelson D.R."/>
            <person name="Nielsen J."/>
            <person name="Oakley B.R."/>
            <person name="Osmani S.A."/>
            <person name="Pakula T."/>
            <person name="Paszewski A."/>
            <person name="Paulsen I."/>
            <person name="Pilsyk S."/>
            <person name="Pocsi I."/>
            <person name="Punt P.J."/>
            <person name="Ram A.F."/>
            <person name="Ren Q."/>
            <person name="Robellet X."/>
            <person name="Robson G."/>
            <person name="Seiboth B."/>
            <person name="van Solingen P."/>
            <person name="Specht T."/>
            <person name="Sun J."/>
            <person name="Taheri-Talesh N."/>
            <person name="Takeshita N."/>
            <person name="Ussery D."/>
            <person name="vanKuyk P.A."/>
            <person name="Visser H."/>
            <person name="van de Vondervoort P.J."/>
            <person name="de Vries R.P."/>
            <person name="Walton J."/>
            <person name="Xiang X."/>
            <person name="Xiong Y."/>
            <person name="Zeng A.P."/>
            <person name="Brandt B.W."/>
            <person name="Cornell M.J."/>
            <person name="van den Hondel C.A."/>
            <person name="Visser J."/>
            <person name="Oliver S.G."/>
            <person name="Turner G."/>
        </authorList>
    </citation>
    <scope>GENOME REANNOTATION</scope>
    <source>
        <strain evidence="7">FGSC A4 / ATCC 38163 / CBS 112.46 / NRRL 194 / M139</strain>
    </source>
</reference>
<reference evidence="7" key="1">
    <citation type="journal article" date="2005" name="Nature">
        <title>Sequencing of Aspergillus nidulans and comparative analysis with A. fumigatus and A. oryzae.</title>
        <authorList>
            <person name="Galagan J.E."/>
            <person name="Calvo S.E."/>
            <person name="Cuomo C."/>
            <person name="Ma L.J."/>
            <person name="Wortman J.R."/>
            <person name="Batzoglou S."/>
            <person name="Lee S.I."/>
            <person name="Basturkmen M."/>
            <person name="Spevak C.C."/>
            <person name="Clutterbuck J."/>
            <person name="Kapitonov V."/>
            <person name="Jurka J."/>
            <person name="Scazzocchio C."/>
            <person name="Farman M."/>
            <person name="Butler J."/>
            <person name="Purcell S."/>
            <person name="Harris S."/>
            <person name="Braus G.H."/>
            <person name="Draht O."/>
            <person name="Busch S."/>
            <person name="D'Enfert C."/>
            <person name="Bouchier C."/>
            <person name="Goldman G.H."/>
            <person name="Bell-Pedersen D."/>
            <person name="Griffiths-Jones S."/>
            <person name="Doonan J.H."/>
            <person name="Yu J."/>
            <person name="Vienken K."/>
            <person name="Pain A."/>
            <person name="Freitag M."/>
            <person name="Selker E.U."/>
            <person name="Archer D.B."/>
            <person name="Penalva M.A."/>
            <person name="Oakley B.R."/>
            <person name="Momany M."/>
            <person name="Tanaka T."/>
            <person name="Kumagai T."/>
            <person name="Asai K."/>
            <person name="Machida M."/>
            <person name="Nierman W.C."/>
            <person name="Denning D.W."/>
            <person name="Caddick M."/>
            <person name="Hynes M."/>
            <person name="Paoletti M."/>
            <person name="Fischer R."/>
            <person name="Miller B."/>
            <person name="Dyer P."/>
            <person name="Sachs M.S."/>
            <person name="Osmani S.A."/>
            <person name="Birren B.W."/>
        </authorList>
    </citation>
    <scope>NUCLEOTIDE SEQUENCE [LARGE SCALE GENOMIC DNA]</scope>
    <source>
        <strain evidence="7">FGSC A4 / ATCC 38163 / CBS 112.46 / NRRL 194 / M139</strain>
    </source>
</reference>
<evidence type="ECO:0000256" key="3">
    <source>
        <dbReference type="ARBA" id="ARBA00023004"/>
    </source>
</evidence>
<dbReference type="eggNOG" id="ENOG502QSE1">
    <property type="taxonomic scope" value="Eukaryota"/>
</dbReference>
<protein>
    <recommendedName>
        <fullName evidence="5">Indoleamine 2,3-dioxygenase</fullName>
        <ecNumber evidence="5">1.13.11.52</ecNumber>
    </recommendedName>
</protein>
<evidence type="ECO:0000313" key="7">
    <source>
        <dbReference type="Proteomes" id="UP000000560"/>
    </source>
</evidence>
<dbReference type="SUPFAM" id="SSF140959">
    <property type="entry name" value="Indolic compounds 2,3-dioxygenase-like"/>
    <property type="match status" value="1"/>
</dbReference>
<evidence type="ECO:0000256" key="2">
    <source>
        <dbReference type="ARBA" id="ARBA00022723"/>
    </source>
</evidence>
<keyword evidence="3 4" id="KW-0408">Iron</keyword>
<dbReference type="EC" id="1.13.11.52" evidence="5"/>